<protein>
    <recommendedName>
        <fullName evidence="3">HEAT repeat domain-containing protein</fullName>
    </recommendedName>
</protein>
<dbReference type="AlphaFoldDB" id="A0A852T6U8"/>
<name>A0A852T6U8_9MICO</name>
<proteinExistence type="predicted"/>
<accession>A0A852T6U8</accession>
<sequence length="272" mass="29612">MAESVDETTATDDELERSWRRALDGDAHGWERRLAADSRLPGPRANLELAHRVADLAQRTPPERRADALQLLRRWLTDEPDLPEPHREYLAAVAALSVGAIIAAEPDPDAAALLDEATADPRWRVRELAATGLQRVLAVEWDRGLRQAHAWLLAGPLPTRAAVAAVAEPALLRDPRHAAEAASVVERAVDVLLAVPAASRRDPDVRVLRQALGYAVSVIAAADPDSGVPLLERLATSTDADARWVARENLTKARLRPLADRLVVARDALSRP</sequence>
<gene>
    <name evidence="1" type="ORF">BJ963_003709</name>
</gene>
<keyword evidence="2" id="KW-1185">Reference proteome</keyword>
<evidence type="ECO:0008006" key="3">
    <source>
        <dbReference type="Google" id="ProtNLM"/>
    </source>
</evidence>
<reference evidence="1 2" key="1">
    <citation type="submission" date="2020-07" db="EMBL/GenBank/DDBJ databases">
        <title>Sequencing the genomes of 1000 actinobacteria strains.</title>
        <authorList>
            <person name="Klenk H.-P."/>
        </authorList>
    </citation>
    <scope>NUCLEOTIDE SEQUENCE [LARGE SCALE GENOMIC DNA]</scope>
    <source>
        <strain evidence="1 2">DSM 23871</strain>
    </source>
</reference>
<organism evidence="1 2">
    <name type="scientific">Leifsonia soli</name>
    <dbReference type="NCBI Taxonomy" id="582665"/>
    <lineage>
        <taxon>Bacteria</taxon>
        <taxon>Bacillati</taxon>
        <taxon>Actinomycetota</taxon>
        <taxon>Actinomycetes</taxon>
        <taxon>Micrococcales</taxon>
        <taxon>Microbacteriaceae</taxon>
        <taxon>Leifsonia</taxon>
    </lineage>
</organism>
<dbReference type="RefSeq" id="WP_179457915.1">
    <property type="nucleotide sequence ID" value="NZ_BAAAPX010000001.1"/>
</dbReference>
<evidence type="ECO:0000313" key="1">
    <source>
        <dbReference type="EMBL" id="NYD76190.1"/>
    </source>
</evidence>
<dbReference type="EMBL" id="JACCBJ010000001">
    <property type="protein sequence ID" value="NYD76190.1"/>
    <property type="molecule type" value="Genomic_DNA"/>
</dbReference>
<dbReference type="Proteomes" id="UP000589620">
    <property type="component" value="Unassembled WGS sequence"/>
</dbReference>
<evidence type="ECO:0000313" key="2">
    <source>
        <dbReference type="Proteomes" id="UP000589620"/>
    </source>
</evidence>
<comment type="caution">
    <text evidence="1">The sequence shown here is derived from an EMBL/GenBank/DDBJ whole genome shotgun (WGS) entry which is preliminary data.</text>
</comment>